<keyword evidence="1" id="KW-0472">Membrane</keyword>
<dbReference type="RefSeq" id="WP_210510216.1">
    <property type="nucleotide sequence ID" value="NZ_JAFIDN010000002.1"/>
</dbReference>
<feature type="transmembrane region" description="Helical" evidence="1">
    <location>
        <begin position="12"/>
        <end position="30"/>
    </location>
</feature>
<feature type="transmembrane region" description="Helical" evidence="1">
    <location>
        <begin position="204"/>
        <end position="220"/>
    </location>
</feature>
<feature type="transmembrane region" description="Helical" evidence="1">
    <location>
        <begin position="125"/>
        <end position="151"/>
    </location>
</feature>
<accession>A0A8J7UUL5</accession>
<feature type="transmembrane region" description="Helical" evidence="1">
    <location>
        <begin position="171"/>
        <end position="192"/>
    </location>
</feature>
<dbReference type="AlphaFoldDB" id="A0A8J7UUL5"/>
<sequence length="761" mass="87020">MELFKKTIIRKRTVWLPALSILAGCLLLAFPLIRSFHLDSAIIGGVLGGSIAVWLGSGRNARDRNVLWIISAVYLAAIPLIIRDLATGCIDADGLAFWIFIPSFSIFFGYGLGRAGRYLFPVSGRIVSVTLFLMFLILGAVVPFFLFPQLFFYNHIFGYWPGAIYDESVTFPGRLILFRIISLTWIGIFWMIPHLKGSDRVIKGIFGLLLISLIISYTMMPQNNLVSPETSIRKSLGGHHQSEHFDLYYSENHFEKKEIAFVSRLHEFHFSELKDTLSVLWPANKRISSYLYGNERQMQRNTGARGVSFVPVWQRTPQLHMRKESVDQTLRHELVHVLAREFGNRTLNASWIIGLVEGLAVALAPATSTRLTSDQLVVANDAFLDKEQINRLFSMTGFYREQSSVAYSVSGSFTAVLLEKYPVDWFKEAYGASSLELAYGDVMDEAVRAWHEKLEQVSVDPDEKELAKAIFSIPSIFEASCPRVYSGFDKHRDGWRLSMSEKDTATAMHHLEKALYYESDWNRGWTEWIRLKLETRNQDDESSIADILRKEKEMPEHAAISLLLTDARVLSGKKDDAFEIREKAMQVEDLPLRVRNAWDLRGDGIFWKKLAEILYMEHPDFEILDGVLSRLGPRESIAEADLILAFFSELFRRHSFPSGWENHIAGEDNQTEYFKALISKVFRSPVNPHFSETYRNMIYLAGEKGIQISYGELFQAHDWRPVQKKRLQEAVRFYEFSTTGRQTSDASETLLDTPFSSSLPE</sequence>
<reference evidence="2" key="1">
    <citation type="submission" date="2021-02" db="EMBL/GenBank/DDBJ databases">
        <title>Natronogracilivirga saccharolytica gen. nov. sp. nov. a new anaerobic, haloalkiliphilic carbohydrate-fermenting bacterium from soda lake and proposing of Cyclonatronumiaceae fam. nov. in the phylum Balneolaeota.</title>
        <authorList>
            <person name="Zhilina T.N."/>
            <person name="Sorokin D.Y."/>
            <person name="Zavarzina D.G."/>
            <person name="Toshchakov S.V."/>
            <person name="Kublanov I.V."/>
        </authorList>
    </citation>
    <scope>NUCLEOTIDE SEQUENCE</scope>
    <source>
        <strain evidence="2">Z-1702</strain>
    </source>
</reference>
<name>A0A8J7UUL5_9BACT</name>
<comment type="caution">
    <text evidence="2">The sequence shown here is derived from an EMBL/GenBank/DDBJ whole genome shotgun (WGS) entry which is preliminary data.</text>
</comment>
<protein>
    <recommendedName>
        <fullName evidence="4">Peptidase MA-like domain-containing protein</fullName>
    </recommendedName>
</protein>
<evidence type="ECO:0000313" key="3">
    <source>
        <dbReference type="Proteomes" id="UP000673975"/>
    </source>
</evidence>
<evidence type="ECO:0008006" key="4">
    <source>
        <dbReference type="Google" id="ProtNLM"/>
    </source>
</evidence>
<gene>
    <name evidence="2" type="ORF">NATSA_02780</name>
</gene>
<dbReference type="EMBL" id="JAFIDN010000002">
    <property type="protein sequence ID" value="MBP3191581.1"/>
    <property type="molecule type" value="Genomic_DNA"/>
</dbReference>
<feature type="transmembrane region" description="Helical" evidence="1">
    <location>
        <begin position="95"/>
        <end position="113"/>
    </location>
</feature>
<evidence type="ECO:0000256" key="1">
    <source>
        <dbReference type="SAM" id="Phobius"/>
    </source>
</evidence>
<evidence type="ECO:0000313" key="2">
    <source>
        <dbReference type="EMBL" id="MBP3191581.1"/>
    </source>
</evidence>
<feature type="transmembrane region" description="Helical" evidence="1">
    <location>
        <begin position="36"/>
        <end position="54"/>
    </location>
</feature>
<proteinExistence type="predicted"/>
<dbReference type="Proteomes" id="UP000673975">
    <property type="component" value="Unassembled WGS sequence"/>
</dbReference>
<feature type="transmembrane region" description="Helical" evidence="1">
    <location>
        <begin position="66"/>
        <end position="83"/>
    </location>
</feature>
<dbReference type="PROSITE" id="PS51257">
    <property type="entry name" value="PROKAR_LIPOPROTEIN"/>
    <property type="match status" value="1"/>
</dbReference>
<organism evidence="2 3">
    <name type="scientific">Natronogracilivirga saccharolytica</name>
    <dbReference type="NCBI Taxonomy" id="2812953"/>
    <lineage>
        <taxon>Bacteria</taxon>
        <taxon>Pseudomonadati</taxon>
        <taxon>Balneolota</taxon>
        <taxon>Balneolia</taxon>
        <taxon>Balneolales</taxon>
        <taxon>Cyclonatronaceae</taxon>
        <taxon>Natronogracilivirga</taxon>
    </lineage>
</organism>
<keyword evidence="3" id="KW-1185">Reference proteome</keyword>
<keyword evidence="1" id="KW-0812">Transmembrane</keyword>
<keyword evidence="1" id="KW-1133">Transmembrane helix</keyword>